<organism evidence="3 4">
    <name type="scientific">Pseudorhizobium flavum</name>
    <dbReference type="NCBI Taxonomy" id="1335061"/>
    <lineage>
        <taxon>Bacteria</taxon>
        <taxon>Pseudomonadati</taxon>
        <taxon>Pseudomonadota</taxon>
        <taxon>Alphaproteobacteria</taxon>
        <taxon>Hyphomicrobiales</taxon>
        <taxon>Rhizobiaceae</taxon>
        <taxon>Rhizobium/Agrobacterium group</taxon>
        <taxon>Pseudorhizobium</taxon>
    </lineage>
</organism>
<evidence type="ECO:0000313" key="4">
    <source>
        <dbReference type="Proteomes" id="UP000535501"/>
    </source>
</evidence>
<dbReference type="AlphaFoldDB" id="A0A7X0DG74"/>
<dbReference type="Proteomes" id="UP000535501">
    <property type="component" value="Unassembled WGS sequence"/>
</dbReference>
<feature type="chain" id="PRO_5031194814" description="DUF680 domain-containing protein" evidence="2">
    <location>
        <begin position="24"/>
        <end position="83"/>
    </location>
</feature>
<gene>
    <name evidence="3" type="ORF">HNQ75_003882</name>
</gene>
<comment type="caution">
    <text evidence="3">The sequence shown here is derived from an EMBL/GenBank/DDBJ whole genome shotgun (WGS) entry which is preliminary data.</text>
</comment>
<evidence type="ECO:0000256" key="1">
    <source>
        <dbReference type="SAM" id="MobiDB-lite"/>
    </source>
</evidence>
<protein>
    <recommendedName>
        <fullName evidence="5">DUF680 domain-containing protein</fullName>
    </recommendedName>
</protein>
<evidence type="ECO:0000256" key="2">
    <source>
        <dbReference type="SAM" id="SignalP"/>
    </source>
</evidence>
<sequence length="83" mass="8641">MTKFSLALAATFASISFATVAVAQEGTYYEGIGSQSRNGAQEGAARDYGHTGSIARAHDQAPLSSPEPTLNSGDYYQGAARPQ</sequence>
<dbReference type="EMBL" id="JACHEJ010000014">
    <property type="protein sequence ID" value="MBB6181894.1"/>
    <property type="molecule type" value="Genomic_DNA"/>
</dbReference>
<accession>A0A7X0DG74</accession>
<name>A0A7X0DG74_9HYPH</name>
<evidence type="ECO:0000313" key="3">
    <source>
        <dbReference type="EMBL" id="MBB6181894.1"/>
    </source>
</evidence>
<reference evidence="3 4" key="1">
    <citation type="submission" date="2020-08" db="EMBL/GenBank/DDBJ databases">
        <title>Genomic Encyclopedia of Type Strains, Phase IV (KMG-IV): sequencing the most valuable type-strain genomes for metagenomic binning, comparative biology and taxonomic classification.</title>
        <authorList>
            <person name="Goeker M."/>
        </authorList>
    </citation>
    <scope>NUCLEOTIDE SEQUENCE [LARGE SCALE GENOMIC DNA]</scope>
    <source>
        <strain evidence="3 4">DSM 102134</strain>
    </source>
</reference>
<feature type="compositionally biased region" description="Polar residues" evidence="1">
    <location>
        <begin position="62"/>
        <end position="74"/>
    </location>
</feature>
<keyword evidence="4" id="KW-1185">Reference proteome</keyword>
<proteinExistence type="predicted"/>
<feature type="region of interest" description="Disordered" evidence="1">
    <location>
        <begin position="32"/>
        <end position="83"/>
    </location>
</feature>
<evidence type="ECO:0008006" key="5">
    <source>
        <dbReference type="Google" id="ProtNLM"/>
    </source>
</evidence>
<feature type="signal peptide" evidence="2">
    <location>
        <begin position="1"/>
        <end position="23"/>
    </location>
</feature>
<keyword evidence="2" id="KW-0732">Signal</keyword>
<dbReference type="RefSeq" id="WP_077546213.1">
    <property type="nucleotide sequence ID" value="NZ_JACHEJ010000014.1"/>
</dbReference>